<dbReference type="PANTHER" id="PTHR11842:SF10">
    <property type="entry name" value="MITOTIC SPINDLE ASSEMBLY CHECKPOINT PROTEIN MAD2B"/>
    <property type="match status" value="1"/>
</dbReference>
<comment type="similarity">
    <text evidence="1">Belongs to the MAD2 family.</text>
</comment>
<feature type="compositionally biased region" description="Acidic residues" evidence="2">
    <location>
        <begin position="265"/>
        <end position="277"/>
    </location>
</feature>
<keyword evidence="5" id="KW-1185">Reference proteome</keyword>
<dbReference type="OrthoDB" id="21254at2759"/>
<dbReference type="EMBL" id="GL988041">
    <property type="protein sequence ID" value="EGS21816.1"/>
    <property type="molecule type" value="Genomic_DNA"/>
</dbReference>
<feature type="domain" description="HORMA" evidence="3">
    <location>
        <begin position="91"/>
        <end position="410"/>
    </location>
</feature>
<dbReference type="AlphaFoldDB" id="G0S7M5"/>
<dbReference type="Proteomes" id="UP000008066">
    <property type="component" value="Unassembled WGS sequence"/>
</dbReference>
<dbReference type="eggNOG" id="KOG3186">
    <property type="taxonomic scope" value="Eukaryota"/>
</dbReference>
<reference evidence="4 5" key="1">
    <citation type="journal article" date="2011" name="Cell">
        <title>Insight into structure and assembly of the nuclear pore complex by utilizing the genome of a eukaryotic thermophile.</title>
        <authorList>
            <person name="Amlacher S."/>
            <person name="Sarges P."/>
            <person name="Flemming D."/>
            <person name="van Noort V."/>
            <person name="Kunze R."/>
            <person name="Devos D.P."/>
            <person name="Arumugam M."/>
            <person name="Bork P."/>
            <person name="Hurt E."/>
        </authorList>
    </citation>
    <scope>NUCLEOTIDE SEQUENCE [LARGE SCALE GENOMIC DNA]</scope>
    <source>
        <strain evidence="5">DSM 1495 / CBS 144.50 / IMI 039719</strain>
    </source>
</reference>
<evidence type="ECO:0000256" key="1">
    <source>
        <dbReference type="ARBA" id="ARBA00010348"/>
    </source>
</evidence>
<evidence type="ECO:0000313" key="4">
    <source>
        <dbReference type="EMBL" id="EGS21816.1"/>
    </source>
</evidence>
<evidence type="ECO:0000259" key="3">
    <source>
        <dbReference type="PROSITE" id="PS50815"/>
    </source>
</evidence>
<name>G0S7M5_CHATD</name>
<dbReference type="STRING" id="759272.G0S7M5"/>
<proteinExistence type="inferred from homology"/>
<feature type="compositionally biased region" description="Basic and acidic residues" evidence="2">
    <location>
        <begin position="278"/>
        <end position="324"/>
    </location>
</feature>
<feature type="compositionally biased region" description="Basic and acidic residues" evidence="2">
    <location>
        <begin position="33"/>
        <end position="46"/>
    </location>
</feature>
<accession>G0S7M5</accession>
<feature type="compositionally biased region" description="Polar residues" evidence="2">
    <location>
        <begin position="185"/>
        <end position="207"/>
    </location>
</feature>
<dbReference type="InterPro" id="IPR045091">
    <property type="entry name" value="Mad2-like"/>
</dbReference>
<feature type="region of interest" description="Disordered" evidence="2">
    <location>
        <begin position="174"/>
        <end position="210"/>
    </location>
</feature>
<dbReference type="PANTHER" id="PTHR11842">
    <property type="entry name" value="MITOTIC SPINDLE ASSEMBLY CHECKPOINT PROTEIN MAD2"/>
    <property type="match status" value="1"/>
</dbReference>
<dbReference type="KEGG" id="cthr:CTHT_0036860"/>
<dbReference type="RefSeq" id="XP_006694112.1">
    <property type="nucleotide sequence ID" value="XM_006694049.1"/>
</dbReference>
<evidence type="ECO:0000313" key="5">
    <source>
        <dbReference type="Proteomes" id="UP000008066"/>
    </source>
</evidence>
<feature type="compositionally biased region" description="Acidic residues" evidence="2">
    <location>
        <begin position="54"/>
        <end position="73"/>
    </location>
</feature>
<dbReference type="InterPro" id="IPR036570">
    <property type="entry name" value="HORMA_dom_sf"/>
</dbReference>
<dbReference type="InterPro" id="IPR003511">
    <property type="entry name" value="HORMA_dom"/>
</dbReference>
<dbReference type="Gene3D" id="3.30.900.10">
    <property type="entry name" value="HORMA domain"/>
    <property type="match status" value="1"/>
</dbReference>
<feature type="compositionally biased region" description="Pro residues" evidence="2">
    <location>
        <begin position="1"/>
        <end position="24"/>
    </location>
</feature>
<dbReference type="HOGENOM" id="CLU_050394_1_2_1"/>
<feature type="region of interest" description="Disordered" evidence="2">
    <location>
        <begin position="265"/>
        <end position="324"/>
    </location>
</feature>
<dbReference type="OMA" id="KEEQTWI"/>
<dbReference type="GeneID" id="18257724"/>
<dbReference type="SUPFAM" id="SSF56019">
    <property type="entry name" value="The spindle assembly checkpoint protein mad2"/>
    <property type="match status" value="1"/>
</dbReference>
<feature type="region of interest" description="Disordered" evidence="2">
    <location>
        <begin position="365"/>
        <end position="398"/>
    </location>
</feature>
<dbReference type="GO" id="GO:0016035">
    <property type="term" value="C:zeta DNA polymerase complex"/>
    <property type="evidence" value="ECO:0007669"/>
    <property type="project" value="TreeGrafter"/>
</dbReference>
<gene>
    <name evidence="4" type="ORF">CTHT_0036860</name>
</gene>
<organism evidence="5">
    <name type="scientific">Chaetomium thermophilum (strain DSM 1495 / CBS 144.50 / IMI 039719)</name>
    <name type="common">Thermochaetoides thermophila</name>
    <dbReference type="NCBI Taxonomy" id="759272"/>
    <lineage>
        <taxon>Eukaryota</taxon>
        <taxon>Fungi</taxon>
        <taxon>Dikarya</taxon>
        <taxon>Ascomycota</taxon>
        <taxon>Pezizomycotina</taxon>
        <taxon>Sordariomycetes</taxon>
        <taxon>Sordariomycetidae</taxon>
        <taxon>Sordariales</taxon>
        <taxon>Chaetomiaceae</taxon>
        <taxon>Thermochaetoides</taxon>
    </lineage>
</organism>
<dbReference type="PROSITE" id="PS50815">
    <property type="entry name" value="HORMA"/>
    <property type="match status" value="1"/>
</dbReference>
<protein>
    <recommendedName>
        <fullName evidence="3">HORMA domain-containing protein</fullName>
    </recommendedName>
</protein>
<sequence>MPSLDPAPPSQHPIPAPVPAPVPDPIEVEDEQQEKPFHQEALERLRRTGRLFGPDDEDNPKEEMEEDAEYAEDAEWDNEPVGLYFPIEKTHILFSSFSDFLTVAIHNILFYRNIYPPATFLSTKAFNLPVHQNRHPKVCAWVKDAVEAVLAQLSTGHVSRVAVVIHSPLDKPITIPQPNIPPTTATGDSQKPKSSVATRPLQQQQDELTIPQGSVLERWLFDTSHFPAWPAAKSTAAHTSHAMEEFGYAMERVSKEEHVRDAILDEYPERDEDEGDKNEEKKGESEHKGENGDGKGEDSEGDDEGKGNKPEYPKEPIEWTKIHWPDLDEQLRGALRRMASTAEKMPPLPEGCTFTVAIEMDQEGRAPIGHPQPWIPSEPNLQPASRAKPTPGADLGGVSARPIRTVEAGPLFFECWIEEGKAKDVWNKIREESAKGGQNSKP</sequence>
<evidence type="ECO:0000256" key="2">
    <source>
        <dbReference type="SAM" id="MobiDB-lite"/>
    </source>
</evidence>
<feature type="region of interest" description="Disordered" evidence="2">
    <location>
        <begin position="1"/>
        <end position="73"/>
    </location>
</feature>